<comment type="caution">
    <text evidence="1">The sequence shown here is derived from an EMBL/GenBank/DDBJ whole genome shotgun (WGS) entry which is preliminary data.</text>
</comment>
<dbReference type="eggNOG" id="ENOG5033E6Z">
    <property type="taxonomic scope" value="Bacteria"/>
</dbReference>
<gene>
    <name evidence="1" type="ORF">D778_02712</name>
</gene>
<dbReference type="InterPro" id="IPR029470">
    <property type="entry name" value="PDDEXK_4"/>
</dbReference>
<reference evidence="1 2" key="1">
    <citation type="submission" date="2012-12" db="EMBL/GenBank/DDBJ databases">
        <title>Genome assembly of Formosa sp. AK20.</title>
        <authorList>
            <person name="Kumar R."/>
            <person name="Khatri I."/>
            <person name="Vaidya B."/>
            <person name="Subramanian S."/>
            <person name="Pinnaka A."/>
        </authorList>
    </citation>
    <scope>NUCLEOTIDE SEQUENCE [LARGE SCALE GENOMIC DNA]</scope>
    <source>
        <strain evidence="1 2">AK20</strain>
    </source>
</reference>
<evidence type="ECO:0008006" key="3">
    <source>
        <dbReference type="Google" id="ProtNLM"/>
    </source>
</evidence>
<dbReference type="RefSeq" id="WP_007648872.1">
    <property type="nucleotide sequence ID" value="NZ_ANLA01000009.1"/>
</dbReference>
<sequence>MDLIQLQSFLNQNEIPIAKQNFGFLEIIKKAHNETINSAIYAHFLSSDDPTIKQAFLSALLAIIEIKTDKKLHFHNPYASTELPTDEGRIDIVIKDLIEPSTIIIENKLYHWLHNNLKEYWTFFKINDCNKAGVLLTLEPHGIQEEVKEHFINITHWEWVKNIKDRLDFDEVKDETNIIYLNDFFNTIERLSTTYKMNTSAKFFFEHAAQVNKANHTLIEGHKFMLDQYRLIASILGLETYGSDINWVNIWDESNILDTYLTITTHDIISGNGYRYRIILELNRNDRDKVDAITAQFKDHPKFKDKDRGQSKDTYIHFLVKEYEITPEELNVFADHVVKNIVKDFGEIFIEIIKCIHPEKNIENWKQNFLKS</sequence>
<keyword evidence="2" id="KW-1185">Reference proteome</keyword>
<organism evidence="1 2">
    <name type="scientific">Xanthomarina gelatinilytica</name>
    <dbReference type="NCBI Taxonomy" id="1137281"/>
    <lineage>
        <taxon>Bacteria</taxon>
        <taxon>Pseudomonadati</taxon>
        <taxon>Bacteroidota</taxon>
        <taxon>Flavobacteriia</taxon>
        <taxon>Flavobacteriales</taxon>
        <taxon>Flavobacteriaceae</taxon>
        <taxon>Xanthomarina</taxon>
    </lineage>
</organism>
<dbReference type="GeneID" id="98641192"/>
<dbReference type="PATRIC" id="fig|1137281.3.peg.1302"/>
<dbReference type="AlphaFoldDB" id="M7MJE5"/>
<evidence type="ECO:0000313" key="2">
    <source>
        <dbReference type="Proteomes" id="UP000012024"/>
    </source>
</evidence>
<dbReference type="Proteomes" id="UP000012024">
    <property type="component" value="Unassembled WGS sequence"/>
</dbReference>
<evidence type="ECO:0000313" key="1">
    <source>
        <dbReference type="EMBL" id="EMQ95191.1"/>
    </source>
</evidence>
<dbReference type="Pfam" id="PF14281">
    <property type="entry name" value="PDDEXK_4"/>
    <property type="match status" value="1"/>
</dbReference>
<dbReference type="EMBL" id="ANLA01000009">
    <property type="protein sequence ID" value="EMQ95191.1"/>
    <property type="molecule type" value="Genomic_DNA"/>
</dbReference>
<protein>
    <recommendedName>
        <fullName evidence="3">PD-(D/E)XK nuclease family protein</fullName>
    </recommendedName>
</protein>
<dbReference type="OrthoDB" id="1099676at2"/>
<name>M7MJE5_9FLAO</name>
<proteinExistence type="predicted"/>
<accession>M7MJE5</accession>